<organism evidence="3 4">
    <name type="scientific">Sorghum bicolor</name>
    <name type="common">Sorghum</name>
    <name type="synonym">Sorghum vulgare</name>
    <dbReference type="NCBI Taxonomy" id="4558"/>
    <lineage>
        <taxon>Eukaryota</taxon>
        <taxon>Viridiplantae</taxon>
        <taxon>Streptophyta</taxon>
        <taxon>Embryophyta</taxon>
        <taxon>Tracheophyta</taxon>
        <taxon>Spermatophyta</taxon>
        <taxon>Magnoliopsida</taxon>
        <taxon>Liliopsida</taxon>
        <taxon>Poales</taxon>
        <taxon>Poaceae</taxon>
        <taxon>PACMAD clade</taxon>
        <taxon>Panicoideae</taxon>
        <taxon>Andropogonodae</taxon>
        <taxon>Andropogoneae</taxon>
        <taxon>Sorghinae</taxon>
        <taxon>Sorghum</taxon>
    </lineage>
</organism>
<dbReference type="Gramene" id="OQU92308">
    <property type="protein sequence ID" value="OQU92308"/>
    <property type="gene ID" value="SORBI_3001G326200"/>
</dbReference>
<gene>
    <name evidence="3" type="ORF">SORBI_3001G326200</name>
</gene>
<dbReference type="AlphaFoldDB" id="A0A1Z5S8S0"/>
<evidence type="ECO:0000256" key="1">
    <source>
        <dbReference type="SAM" id="MobiDB-lite"/>
    </source>
</evidence>
<evidence type="ECO:0000313" key="3">
    <source>
        <dbReference type="EMBL" id="OQU92308.1"/>
    </source>
</evidence>
<feature type="region of interest" description="Disordered" evidence="1">
    <location>
        <begin position="235"/>
        <end position="266"/>
    </location>
</feature>
<dbReference type="Proteomes" id="UP000000768">
    <property type="component" value="Chromosome 1"/>
</dbReference>
<feature type="region of interest" description="Disordered" evidence="1">
    <location>
        <begin position="101"/>
        <end position="165"/>
    </location>
</feature>
<proteinExistence type="predicted"/>
<dbReference type="PANTHER" id="PTHR35275">
    <property type="entry name" value="ZCF37"/>
    <property type="match status" value="1"/>
</dbReference>
<evidence type="ECO:0000256" key="2">
    <source>
        <dbReference type="SAM" id="Phobius"/>
    </source>
</evidence>
<dbReference type="InParanoid" id="A0A1Z5S8S0"/>
<feature type="compositionally biased region" description="Low complexity" evidence="1">
    <location>
        <begin position="111"/>
        <end position="143"/>
    </location>
</feature>
<keyword evidence="2" id="KW-1133">Transmembrane helix</keyword>
<dbReference type="EMBL" id="CM000760">
    <property type="protein sequence ID" value="OQU92308.1"/>
    <property type="molecule type" value="Genomic_DNA"/>
</dbReference>
<name>A0A1Z5S8S0_SORBI</name>
<dbReference type="eggNOG" id="ENOG502RZXM">
    <property type="taxonomic scope" value="Eukaryota"/>
</dbReference>
<evidence type="ECO:0008006" key="5">
    <source>
        <dbReference type="Google" id="ProtNLM"/>
    </source>
</evidence>
<dbReference type="PANTHER" id="PTHR35275:SF13">
    <property type="entry name" value="OS03G0432000 PROTEIN"/>
    <property type="match status" value="1"/>
</dbReference>
<dbReference type="InterPro" id="IPR045880">
    <property type="entry name" value="ZCF37"/>
</dbReference>
<sequence length="281" mass="30196">MFCECGTGSFKHVDDDDPEDLGRNGGRSPKDRDRERRKQHGGGKANPYAERGLDRFSVVLSELETRRAKILRRVGSSDTAGGLVLVRFVQSSNGDWTPVVVKLPEQPPPSKKAGGAATKKPTRAAAAAAASTAAPLLRRPPAAVNSPGPGSPREREGATAKVVGTSKSKVPARKASFSWGRRMRRPSCYWPSVIVLTLVSLAVFGRVFAICLASIWWYVLPILRSGGCYGDGAGEGVRRSPAGCPWRKRRSSRRSPLPHAKKGSISAGVYEVVRSPKGKRG</sequence>
<keyword evidence="4" id="KW-1185">Reference proteome</keyword>
<accession>A0A1Z5S8S0</accession>
<reference evidence="3 4" key="1">
    <citation type="journal article" date="2009" name="Nature">
        <title>The Sorghum bicolor genome and the diversification of grasses.</title>
        <authorList>
            <person name="Paterson A.H."/>
            <person name="Bowers J.E."/>
            <person name="Bruggmann R."/>
            <person name="Dubchak I."/>
            <person name="Grimwood J."/>
            <person name="Gundlach H."/>
            <person name="Haberer G."/>
            <person name="Hellsten U."/>
            <person name="Mitros T."/>
            <person name="Poliakov A."/>
            <person name="Schmutz J."/>
            <person name="Spannagl M."/>
            <person name="Tang H."/>
            <person name="Wang X."/>
            <person name="Wicker T."/>
            <person name="Bharti A.K."/>
            <person name="Chapman J."/>
            <person name="Feltus F.A."/>
            <person name="Gowik U."/>
            <person name="Grigoriev I.V."/>
            <person name="Lyons E."/>
            <person name="Maher C.A."/>
            <person name="Martis M."/>
            <person name="Narechania A."/>
            <person name="Otillar R.P."/>
            <person name="Penning B.W."/>
            <person name="Salamov A.A."/>
            <person name="Wang Y."/>
            <person name="Zhang L."/>
            <person name="Carpita N.C."/>
            <person name="Freeling M."/>
            <person name="Gingle A.R."/>
            <person name="Hash C.T."/>
            <person name="Keller B."/>
            <person name="Klein P."/>
            <person name="Kresovich S."/>
            <person name="McCann M.C."/>
            <person name="Ming R."/>
            <person name="Peterson D.G."/>
            <person name="Mehboob-ur-Rahman"/>
            <person name="Ware D."/>
            <person name="Westhoff P."/>
            <person name="Mayer K.F."/>
            <person name="Messing J."/>
            <person name="Rokhsar D.S."/>
        </authorList>
    </citation>
    <scope>NUCLEOTIDE SEQUENCE [LARGE SCALE GENOMIC DNA]</scope>
    <source>
        <strain evidence="4">cv. BTx623</strain>
    </source>
</reference>
<evidence type="ECO:0000313" key="4">
    <source>
        <dbReference type="Proteomes" id="UP000000768"/>
    </source>
</evidence>
<feature type="region of interest" description="Disordered" evidence="1">
    <location>
        <begin position="1"/>
        <end position="49"/>
    </location>
</feature>
<feature type="transmembrane region" description="Helical" evidence="2">
    <location>
        <begin position="188"/>
        <end position="219"/>
    </location>
</feature>
<dbReference type="STRING" id="4558.A0A1Z5S8S0"/>
<reference evidence="4" key="2">
    <citation type="journal article" date="2018" name="Plant J.">
        <title>The Sorghum bicolor reference genome: improved assembly, gene annotations, a transcriptome atlas, and signatures of genome organization.</title>
        <authorList>
            <person name="McCormick R.F."/>
            <person name="Truong S.K."/>
            <person name="Sreedasyam A."/>
            <person name="Jenkins J."/>
            <person name="Shu S."/>
            <person name="Sims D."/>
            <person name="Kennedy M."/>
            <person name="Amirebrahimi M."/>
            <person name="Weers B.D."/>
            <person name="McKinley B."/>
            <person name="Mattison A."/>
            <person name="Morishige D.T."/>
            <person name="Grimwood J."/>
            <person name="Schmutz J."/>
            <person name="Mullet J.E."/>
        </authorList>
    </citation>
    <scope>NUCLEOTIDE SEQUENCE [LARGE SCALE GENOMIC DNA]</scope>
    <source>
        <strain evidence="4">cv. BTx623</strain>
    </source>
</reference>
<keyword evidence="2" id="KW-0812">Transmembrane</keyword>
<dbReference type="OMA" id="YMIPTIR"/>
<protein>
    <recommendedName>
        <fullName evidence="5">ZCF37</fullName>
    </recommendedName>
</protein>
<keyword evidence="2" id="KW-0472">Membrane</keyword>